<organism evidence="8 9">
    <name type="scientific">Shiella aurantiaca</name>
    <dbReference type="NCBI Taxonomy" id="3058365"/>
    <lineage>
        <taxon>Bacteria</taxon>
        <taxon>Pseudomonadati</taxon>
        <taxon>Bacteroidota</taxon>
        <taxon>Cytophagia</taxon>
        <taxon>Cytophagales</taxon>
        <taxon>Shiellaceae</taxon>
        <taxon>Shiella</taxon>
    </lineage>
</organism>
<dbReference type="EMBL" id="JAUHJS010000001">
    <property type="protein sequence ID" value="MDN4164001.1"/>
    <property type="molecule type" value="Genomic_DNA"/>
</dbReference>
<comment type="caution">
    <text evidence="8">The sequence shown here is derived from an EMBL/GenBank/DDBJ whole genome shotgun (WGS) entry which is preliminary data.</text>
</comment>
<feature type="transmembrane region" description="Helical" evidence="5">
    <location>
        <begin position="465"/>
        <end position="480"/>
    </location>
</feature>
<dbReference type="Pfam" id="PF13515">
    <property type="entry name" value="FUSC_2"/>
    <property type="match status" value="1"/>
</dbReference>
<evidence type="ECO:0000256" key="4">
    <source>
        <dbReference type="ARBA" id="ARBA00023136"/>
    </source>
</evidence>
<evidence type="ECO:0000259" key="6">
    <source>
        <dbReference type="Pfam" id="PF12805"/>
    </source>
</evidence>
<feature type="transmembrane region" description="Helical" evidence="5">
    <location>
        <begin position="94"/>
        <end position="127"/>
    </location>
</feature>
<feature type="transmembrane region" description="Helical" evidence="5">
    <location>
        <begin position="139"/>
        <end position="161"/>
    </location>
</feature>
<proteinExistence type="predicted"/>
<evidence type="ECO:0000313" key="9">
    <source>
        <dbReference type="Proteomes" id="UP001168552"/>
    </source>
</evidence>
<dbReference type="InterPro" id="IPR049453">
    <property type="entry name" value="Memb_transporter_dom"/>
</dbReference>
<protein>
    <submittedName>
        <fullName evidence="8">FUSC family membrane protein</fullName>
    </submittedName>
</protein>
<feature type="transmembrane region" description="Helical" evidence="5">
    <location>
        <begin position="515"/>
        <end position="533"/>
    </location>
</feature>
<keyword evidence="3 5" id="KW-1133">Transmembrane helix</keyword>
<evidence type="ECO:0000256" key="5">
    <source>
        <dbReference type="SAM" id="Phobius"/>
    </source>
</evidence>
<dbReference type="PANTHER" id="PTHR31086">
    <property type="entry name" value="ALUMINUM-ACTIVATED MALATE TRANSPORTER 10"/>
    <property type="match status" value="1"/>
</dbReference>
<feature type="domain" description="Integral membrane bound transporter" evidence="7">
    <location>
        <begin position="403"/>
        <end position="526"/>
    </location>
</feature>
<keyword evidence="2 5" id="KW-0812">Transmembrane</keyword>
<accession>A0ABT8F1U0</accession>
<dbReference type="Pfam" id="PF12805">
    <property type="entry name" value="FUSC-like"/>
    <property type="match status" value="1"/>
</dbReference>
<dbReference type="InterPro" id="IPR032692">
    <property type="entry name" value="YccS_N"/>
</dbReference>
<dbReference type="Proteomes" id="UP001168552">
    <property type="component" value="Unassembled WGS sequence"/>
</dbReference>
<feature type="transmembrane region" description="Helical" evidence="5">
    <location>
        <begin position="389"/>
        <end position="410"/>
    </location>
</feature>
<feature type="transmembrane region" description="Helical" evidence="5">
    <location>
        <begin position="441"/>
        <end position="459"/>
    </location>
</feature>
<name>A0ABT8F1U0_9BACT</name>
<feature type="transmembrane region" description="Helical" evidence="5">
    <location>
        <begin position="416"/>
        <end position="434"/>
    </location>
</feature>
<evidence type="ECO:0000256" key="2">
    <source>
        <dbReference type="ARBA" id="ARBA00022692"/>
    </source>
</evidence>
<evidence type="ECO:0000256" key="3">
    <source>
        <dbReference type="ARBA" id="ARBA00022989"/>
    </source>
</evidence>
<gene>
    <name evidence="8" type="ORF">QWY31_00730</name>
</gene>
<feature type="transmembrane region" description="Helical" evidence="5">
    <location>
        <begin position="21"/>
        <end position="54"/>
    </location>
</feature>
<comment type="subcellular location">
    <subcellularLocation>
        <location evidence="1">Membrane</location>
        <topology evidence="1">Multi-pass membrane protein</topology>
    </subcellularLocation>
</comment>
<sequence>MDSRSFRYFLRSQYVADGLRISLGVLLPSLLFFYQGKISLGVAASLGALCVGLTDHPGPIAHKRNAMLLTSFLLLLVSWLTALLNAYLIPTTLWLAVLCFVFGIITVYGMRAGIIGTATLLIAILALDQEGTWQEITEYAFYIFAGGIWYTMLSLVFYQFFPFRAAQQALGDSIKEVAHFLRLKAQFYGINPVEESHYQAIIDQQVKVHHGHDQVREMLFKTRKIVKDTSPQGRQLVLTFIELVDLFEQTMASHFDYRLIRKQWNEARILPIFEQIIGQMAHELDQLAISLHDQSPVLKPRNFEPRLAFLKKRIDALESQGHNTLLLKKILVNLRNIGERILQMYAYQQADLPISSIDASKGLELSKFVQHESHSWESLRSHISFRSAYFRYAIRLALVVSITYLLMQLFHTGTHSYWILLTLVVVLKPGFTLTRQRNYERLVGTILGGLMGIVILYLIPDQTSRFFILVALMIAAYSFLRYKYIWSVFFLTPFVLLAFSFFSEGNELLLAGERIMDTLIGSVIAAGASLWLFPVWEYKVIRGHAVKATEASCTYFSSIISRNYKNNGLQAYKLARKSNFVAQSLLAGSFQRMLSEPQSKQKHADVFYQIVVIHHTLSSYLATLSYQSASESQFRFSEHQVRMIRRIHSHFQEMLPPELRVKGDIFSSLQAYTATEENAFLTETLELLEQTAASLKRQLLQLPLHSQNTP</sequence>
<evidence type="ECO:0000313" key="8">
    <source>
        <dbReference type="EMBL" id="MDN4164001.1"/>
    </source>
</evidence>
<dbReference type="RefSeq" id="WP_320002530.1">
    <property type="nucleotide sequence ID" value="NZ_JAUHJS010000001.1"/>
</dbReference>
<reference evidence="8" key="1">
    <citation type="submission" date="2023-06" db="EMBL/GenBank/DDBJ databases">
        <title>Cytophagales bacterium Strain LB-30, isolated from soil.</title>
        <authorList>
            <person name="Liu B."/>
        </authorList>
    </citation>
    <scope>NUCLEOTIDE SEQUENCE</scope>
    <source>
        <strain evidence="8">LB-30</strain>
    </source>
</reference>
<keyword evidence="4 5" id="KW-0472">Membrane</keyword>
<feature type="domain" description="Integral membrane protein YccS N-terminal" evidence="6">
    <location>
        <begin position="68"/>
        <end position="338"/>
    </location>
</feature>
<evidence type="ECO:0000259" key="7">
    <source>
        <dbReference type="Pfam" id="PF13515"/>
    </source>
</evidence>
<feature type="transmembrane region" description="Helical" evidence="5">
    <location>
        <begin position="66"/>
        <end position="87"/>
    </location>
</feature>
<feature type="transmembrane region" description="Helical" evidence="5">
    <location>
        <begin position="485"/>
        <end position="503"/>
    </location>
</feature>
<evidence type="ECO:0000256" key="1">
    <source>
        <dbReference type="ARBA" id="ARBA00004141"/>
    </source>
</evidence>
<keyword evidence="9" id="KW-1185">Reference proteome</keyword>